<organism evidence="1 3">
    <name type="scientific">Picrophilus torridus (strain ATCC 700027 / DSM 9790 / JCM 10055 / NBRC 100828 / KAW 2/3)</name>
    <dbReference type="NCBI Taxonomy" id="1122961"/>
    <lineage>
        <taxon>Archaea</taxon>
        <taxon>Methanobacteriati</taxon>
        <taxon>Thermoplasmatota</taxon>
        <taxon>Thermoplasmata</taxon>
        <taxon>Thermoplasmatales</taxon>
        <taxon>Picrophilaceae</taxon>
        <taxon>Picrophilus</taxon>
    </lineage>
</organism>
<dbReference type="InParanoid" id="Q6KZR5"/>
<evidence type="ECO:0000313" key="1">
    <source>
        <dbReference type="EMBL" id="AAT43787.1"/>
    </source>
</evidence>
<dbReference type="EMBL" id="AE017261">
    <property type="protein sequence ID" value="AAT43787.1"/>
    <property type="molecule type" value="Genomic_DNA"/>
</dbReference>
<accession>A0A8G2FX63</accession>
<dbReference type="STRING" id="263820.PTO1202"/>
<dbReference type="GeneID" id="2844436"/>
<dbReference type="HOGENOM" id="CLU_2534512_0_0_2"/>
<dbReference type="eggNOG" id="arCOG05390">
    <property type="taxonomic scope" value="Archaea"/>
</dbReference>
<accession>Q6KZR5</accession>
<proteinExistence type="predicted"/>
<keyword evidence="4" id="KW-1185">Reference proteome</keyword>
<evidence type="ECO:0000313" key="3">
    <source>
        <dbReference type="Proteomes" id="UP000000438"/>
    </source>
</evidence>
<sequence>MDENGVMGFKLEEEPKWVTVTLDDGTVMQIKMEIIAIARNGNDINTGLPIYMIQATNIMRLLRVPRELIKKPENTENKNLYR</sequence>
<reference evidence="1 3" key="1">
    <citation type="journal article" date="2004" name="Proc. Natl. Acad. Sci. U.S.A.">
        <title>Genome sequence of Picrophilus torridus and its implications for life around pH 0.</title>
        <authorList>
            <person name="Futterer O."/>
            <person name="Angelov A."/>
            <person name="Liesegang H."/>
            <person name="Gottschalk G."/>
            <person name="Schleper C."/>
            <person name="Schepers B."/>
            <person name="Dock C."/>
            <person name="Antranikian G."/>
            <person name="Liebl W."/>
        </authorList>
    </citation>
    <scope>NUCLEOTIDE SEQUENCE [LARGE SCALE GENOMIC DNA]</scope>
    <source>
        <strain evidence="3">ATCC 700027 / DSM 9790 / JCM 10055 / NBRC 100828</strain>
        <strain evidence="1">DSM 9790</strain>
    </source>
</reference>
<dbReference type="EMBL" id="FWYE01000002">
    <property type="protein sequence ID" value="SMD31146.1"/>
    <property type="molecule type" value="Genomic_DNA"/>
</dbReference>
<name>Q6KZR5_PICTO</name>
<evidence type="ECO:0000313" key="4">
    <source>
        <dbReference type="Proteomes" id="UP000192315"/>
    </source>
</evidence>
<reference evidence="2 4" key="3">
    <citation type="submission" date="2017-04" db="EMBL/GenBank/DDBJ databases">
        <authorList>
            <person name="Varghese N."/>
            <person name="Submissions S."/>
        </authorList>
    </citation>
    <scope>NUCLEOTIDE SEQUENCE [LARGE SCALE GENOMIC DNA]</scope>
    <source>
        <strain evidence="2 4">DSM 9789</strain>
    </source>
</reference>
<evidence type="ECO:0000313" key="2">
    <source>
        <dbReference type="EMBL" id="SMD31146.1"/>
    </source>
</evidence>
<protein>
    <submittedName>
        <fullName evidence="1">Uncharacterized protein</fullName>
    </submittedName>
</protein>
<dbReference type="KEGG" id="pto:PTO1202"/>
<gene>
    <name evidence="1" type="ordered locus">PTO1202</name>
    <name evidence="2" type="ORF">SAMN02745355_1067</name>
</gene>
<dbReference type="RefSeq" id="WP_011178003.1">
    <property type="nucleotide sequence ID" value="NC_005877.1"/>
</dbReference>
<dbReference type="PaxDb" id="263820-PTO1202"/>
<dbReference type="OrthoDB" id="55515at2157"/>
<dbReference type="AlphaFoldDB" id="Q6KZR5"/>
<dbReference type="Proteomes" id="UP000000438">
    <property type="component" value="Chromosome"/>
</dbReference>
<reference evidence="1" key="2">
    <citation type="submission" date="2004-02" db="EMBL/GenBank/DDBJ databases">
        <authorList>
            <person name="Fuetterer O."/>
            <person name="Angelov A."/>
            <person name="Liesegang H."/>
            <person name="Gottschalk G."/>
            <person name="Schleper C."/>
            <person name="Schepers B."/>
            <person name="Dock C."/>
            <person name="Antranikian G."/>
            <person name="Liebl W."/>
        </authorList>
    </citation>
    <scope>NUCLEOTIDE SEQUENCE</scope>
    <source>
        <strain evidence="1">DSM 9790</strain>
    </source>
</reference>
<dbReference type="Proteomes" id="UP000192315">
    <property type="component" value="Unassembled WGS sequence"/>
</dbReference>